<proteinExistence type="predicted"/>
<dbReference type="Proteomes" id="UP000191135">
    <property type="component" value="Chromosome"/>
</dbReference>
<dbReference type="OrthoDB" id="9927782at2"/>
<dbReference type="KEGG" id="mmed:Mame_02371"/>
<evidence type="ECO:0000313" key="2">
    <source>
        <dbReference type="EMBL" id="AQZ51700.1"/>
    </source>
</evidence>
<keyword evidence="1" id="KW-0472">Membrane</keyword>
<evidence type="ECO:0000313" key="3">
    <source>
        <dbReference type="Proteomes" id="UP000191135"/>
    </source>
</evidence>
<keyword evidence="3" id="KW-1185">Reference proteome</keyword>
<dbReference type="STRING" id="1122214.Mame_02371"/>
<reference evidence="2 3" key="1">
    <citation type="submission" date="2017-03" db="EMBL/GenBank/DDBJ databases">
        <title>Foreign affairs: Plasmid Transfer between Roseobacters and Rhizobia.</title>
        <authorList>
            <person name="Bartling P."/>
            <person name="Bunk B."/>
            <person name="Overmann J."/>
            <person name="Brinkmann H."/>
            <person name="Petersen J."/>
        </authorList>
    </citation>
    <scope>NUCLEOTIDE SEQUENCE [LARGE SCALE GENOMIC DNA]</scope>
    <source>
        <strain evidence="2 3">MACL11</strain>
    </source>
</reference>
<protein>
    <submittedName>
        <fullName evidence="2">Uncharacterized protein</fullName>
    </submittedName>
</protein>
<keyword evidence="1" id="KW-1133">Transmembrane helix</keyword>
<dbReference type="EMBL" id="CP020330">
    <property type="protein sequence ID" value="AQZ51700.1"/>
    <property type="molecule type" value="Genomic_DNA"/>
</dbReference>
<keyword evidence="1" id="KW-0812">Transmembrane</keyword>
<accession>A0A1U9Z217</accession>
<organism evidence="2 3">
    <name type="scientific">Martelella mediterranea DSM 17316</name>
    <dbReference type="NCBI Taxonomy" id="1122214"/>
    <lineage>
        <taxon>Bacteria</taxon>
        <taxon>Pseudomonadati</taxon>
        <taxon>Pseudomonadota</taxon>
        <taxon>Alphaproteobacteria</taxon>
        <taxon>Hyphomicrobiales</taxon>
        <taxon>Aurantimonadaceae</taxon>
        <taxon>Martelella</taxon>
    </lineage>
</organism>
<name>A0A1U9Z217_9HYPH</name>
<feature type="transmembrane region" description="Helical" evidence="1">
    <location>
        <begin position="12"/>
        <end position="38"/>
    </location>
</feature>
<sequence length="57" mass="6440">MQEVRVRRYQVAILGVCLACLPVELAVSGAILLAIAFIDYMFDPNRMLRGDLEPMQE</sequence>
<gene>
    <name evidence="2" type="ORF">Mame_02371</name>
</gene>
<evidence type="ECO:0000256" key="1">
    <source>
        <dbReference type="SAM" id="Phobius"/>
    </source>
</evidence>
<dbReference type="RefSeq" id="WP_018063704.1">
    <property type="nucleotide sequence ID" value="NZ_AQWH01000004.1"/>
</dbReference>
<dbReference type="AlphaFoldDB" id="A0A1U9Z217"/>